<feature type="compositionally biased region" description="Low complexity" evidence="1">
    <location>
        <begin position="199"/>
        <end position="208"/>
    </location>
</feature>
<dbReference type="EMBL" id="JACOPR010000006">
    <property type="protein sequence ID" value="MBC5731338.1"/>
    <property type="molecule type" value="Genomic_DNA"/>
</dbReference>
<keyword evidence="2" id="KW-1133">Transmembrane helix</keyword>
<gene>
    <name evidence="5" type="ORF">H8S34_10900</name>
</gene>
<evidence type="ECO:0000259" key="4">
    <source>
        <dbReference type="Pfam" id="PF23750"/>
    </source>
</evidence>
<dbReference type="Proteomes" id="UP000660021">
    <property type="component" value="Unassembled WGS sequence"/>
</dbReference>
<evidence type="ECO:0000256" key="1">
    <source>
        <dbReference type="SAM" id="MobiDB-lite"/>
    </source>
</evidence>
<name>A0ABR7HUX7_9FIRM</name>
<protein>
    <submittedName>
        <fullName evidence="5">PepSY domain-containing protein</fullName>
    </submittedName>
</protein>
<proteinExistence type="predicted"/>
<evidence type="ECO:0000313" key="6">
    <source>
        <dbReference type="Proteomes" id="UP000660021"/>
    </source>
</evidence>
<feature type="transmembrane region" description="Helical" evidence="2">
    <location>
        <begin position="54"/>
        <end position="74"/>
    </location>
</feature>
<comment type="caution">
    <text evidence="5">The sequence shown here is derived from an EMBL/GenBank/DDBJ whole genome shotgun (WGS) entry which is preliminary data.</text>
</comment>
<organism evidence="5 6">
    <name type="scientific">Pseudoflavonifractor hominis</name>
    <dbReference type="NCBI Taxonomy" id="2763059"/>
    <lineage>
        <taxon>Bacteria</taxon>
        <taxon>Bacillati</taxon>
        <taxon>Bacillota</taxon>
        <taxon>Clostridia</taxon>
        <taxon>Eubacteriales</taxon>
        <taxon>Oscillospiraceae</taxon>
        <taxon>Pseudoflavonifractor</taxon>
    </lineage>
</organism>
<feature type="region of interest" description="Disordered" evidence="1">
    <location>
        <begin position="174"/>
        <end position="218"/>
    </location>
</feature>
<keyword evidence="6" id="KW-1185">Reference proteome</keyword>
<dbReference type="Gene3D" id="3.10.450.40">
    <property type="match status" value="2"/>
</dbReference>
<evidence type="ECO:0000256" key="2">
    <source>
        <dbReference type="SAM" id="Phobius"/>
    </source>
</evidence>
<dbReference type="Pfam" id="PF03413">
    <property type="entry name" value="PepSY"/>
    <property type="match status" value="1"/>
</dbReference>
<feature type="domain" description="Anti-sigma factor RsgI-like middle" evidence="4">
    <location>
        <begin position="78"/>
        <end position="171"/>
    </location>
</feature>
<keyword evidence="2" id="KW-0472">Membrane</keyword>
<dbReference type="InterPro" id="IPR055431">
    <property type="entry name" value="RsgI_M"/>
</dbReference>
<evidence type="ECO:0000313" key="5">
    <source>
        <dbReference type="EMBL" id="MBC5731338.1"/>
    </source>
</evidence>
<accession>A0ABR7HUX7</accession>
<evidence type="ECO:0000259" key="3">
    <source>
        <dbReference type="Pfam" id="PF03413"/>
    </source>
</evidence>
<dbReference type="Pfam" id="PF23750">
    <property type="entry name" value="RsgI_M"/>
    <property type="match status" value="1"/>
</dbReference>
<reference evidence="5 6" key="1">
    <citation type="submission" date="2020-08" db="EMBL/GenBank/DDBJ databases">
        <title>Genome public.</title>
        <authorList>
            <person name="Liu C."/>
            <person name="Sun Q."/>
        </authorList>
    </citation>
    <scope>NUCLEOTIDE SEQUENCE [LARGE SCALE GENOMIC DNA]</scope>
    <source>
        <strain evidence="5 6">New-38</strain>
    </source>
</reference>
<sequence length="369" mass="40276">MRREWNDREVEQLLRRAVDRSVPDVFEQVSSEEVPPLLNEDHIVPSPVRRRRRWPIFAAACLLLFLAGAFYLWMSTAAIISIGEEPEIEMAVNRFQRVLRVDGIADDAVLGQMTLEGAEVEDALESVFTALARQGLLTGGLETPVSVDGGSWRYNRELLDLAQEELQEAWEEYGGIQPPAPSGDDMEPDLPSPEPTQPVPSAAQPSSPGTAVTAVPSTSPTAVDMAQARAAALAYVGLSEADVVIEKEQQDWDDGQMYYELEFHSADTAYECVVNAAGQVVQCEQEPLHGGGGAMERNGQSASINARQAAEAALAHAGVSAAQVEDWSSEREEDNGVVYYEVEFQCGAVEYKYHIDAQSGAVLSYEQES</sequence>
<feature type="domain" description="PepSY" evidence="3">
    <location>
        <begin position="306"/>
        <end position="366"/>
    </location>
</feature>
<keyword evidence="2" id="KW-0812">Transmembrane</keyword>
<dbReference type="RefSeq" id="WP_186963988.1">
    <property type="nucleotide sequence ID" value="NZ_JACOPR010000006.1"/>
</dbReference>
<dbReference type="InterPro" id="IPR025711">
    <property type="entry name" value="PepSY"/>
</dbReference>